<evidence type="ECO:0000313" key="2">
    <source>
        <dbReference type="EMBL" id="RRT65322.1"/>
    </source>
</evidence>
<evidence type="ECO:0008006" key="5">
    <source>
        <dbReference type="Google" id="ProtNLM"/>
    </source>
</evidence>
<reference evidence="2" key="3">
    <citation type="submission" date="2018-09" db="EMBL/GenBank/DDBJ databases">
        <authorList>
            <person name="Harrison J."/>
            <person name="Moore K.A."/>
            <person name="Paszkiewicz K."/>
            <person name="Jones T."/>
            <person name="Grant M."/>
            <person name="Ambacheew D."/>
            <person name="Muzemil S."/>
            <person name="Studholme D."/>
        </authorList>
    </citation>
    <scope>NUCLEOTIDE SEQUENCE</scope>
</reference>
<dbReference type="EMBL" id="AMZH03005853">
    <property type="protein sequence ID" value="RRT65322.1"/>
    <property type="molecule type" value="Genomic_DNA"/>
</dbReference>
<protein>
    <recommendedName>
        <fullName evidence="5">Secreted protein</fullName>
    </recommendedName>
</protein>
<organism evidence="2 4">
    <name type="scientific">Ensete ventricosum</name>
    <name type="common">Abyssinian banana</name>
    <name type="synonym">Musa ensete</name>
    <dbReference type="NCBI Taxonomy" id="4639"/>
    <lineage>
        <taxon>Eukaryota</taxon>
        <taxon>Viridiplantae</taxon>
        <taxon>Streptophyta</taxon>
        <taxon>Embryophyta</taxon>
        <taxon>Tracheophyta</taxon>
        <taxon>Spermatophyta</taxon>
        <taxon>Magnoliopsida</taxon>
        <taxon>Liliopsida</taxon>
        <taxon>Zingiberales</taxon>
        <taxon>Musaceae</taxon>
        <taxon>Ensete</taxon>
    </lineage>
</organism>
<evidence type="ECO:0000256" key="1">
    <source>
        <dbReference type="SAM" id="SignalP"/>
    </source>
</evidence>
<dbReference type="AlphaFoldDB" id="A0A444G7Q9"/>
<dbReference type="Proteomes" id="UP000290560">
    <property type="component" value="Unassembled WGS sequence"/>
</dbReference>
<reference evidence="3" key="2">
    <citation type="journal article" date="2018" name="Data Brief">
        <title>Genome sequence data from 17 accessions of Ensete ventricosum, a staple food crop for millions in Ethiopia.</title>
        <authorList>
            <person name="Yemataw Z."/>
            <person name="Muzemil S."/>
            <person name="Ambachew D."/>
            <person name="Tripathi L."/>
            <person name="Tesfaye K."/>
            <person name="Chala A."/>
            <person name="Farbos A."/>
            <person name="O'Neill P."/>
            <person name="Moore K."/>
            <person name="Grant M."/>
            <person name="Studholme D.J."/>
        </authorList>
    </citation>
    <scope>NUCLEOTIDE SEQUENCE [LARGE SCALE GENOMIC DNA]</scope>
    <source>
        <tissue evidence="3">Leaf</tissue>
    </source>
</reference>
<gene>
    <name evidence="2" type="ORF">B296_00036918</name>
    <name evidence="3" type="ORF">BHM03_00013358</name>
</gene>
<evidence type="ECO:0000313" key="3">
    <source>
        <dbReference type="EMBL" id="RZR72423.1"/>
    </source>
</evidence>
<feature type="signal peptide" evidence="1">
    <location>
        <begin position="1"/>
        <end position="27"/>
    </location>
</feature>
<accession>A0A444G7Q9</accession>
<evidence type="ECO:0000313" key="4">
    <source>
        <dbReference type="Proteomes" id="UP000287651"/>
    </source>
</evidence>
<keyword evidence="1" id="KW-0732">Signal</keyword>
<proteinExistence type="predicted"/>
<reference evidence="2 4" key="1">
    <citation type="journal article" date="2014" name="Agronomy (Basel)">
        <title>A Draft Genome Sequence for Ensete ventricosum, the Drought-Tolerant Tree Against Hunger.</title>
        <authorList>
            <person name="Harrison J."/>
            <person name="Moore K.A."/>
            <person name="Paszkiewicz K."/>
            <person name="Jones T."/>
            <person name="Grant M."/>
            <person name="Ambacheew D."/>
            <person name="Muzemil S."/>
            <person name="Studholme D.J."/>
        </authorList>
    </citation>
    <scope>NUCLEOTIDE SEQUENCE [LARGE SCALE GENOMIC DNA]</scope>
</reference>
<feature type="chain" id="PRO_5042715122" description="Secreted protein" evidence="1">
    <location>
        <begin position="28"/>
        <end position="91"/>
    </location>
</feature>
<dbReference type="Proteomes" id="UP000287651">
    <property type="component" value="Unassembled WGS sequence"/>
</dbReference>
<sequence>MDARLVVNLSLLIVASSLCLQARVCVSLLFHISDLFTCIGKWFVCLVTQGESRGSVVFLDGSSQRYFRKDPQDAAGKVNLILCCWLWLYLL</sequence>
<dbReference type="EMBL" id="KV875682">
    <property type="protein sequence ID" value="RZR72423.1"/>
    <property type="molecule type" value="Genomic_DNA"/>
</dbReference>
<name>A0A444G7Q9_ENSVE</name>